<feature type="transmembrane region" description="Helical" evidence="2">
    <location>
        <begin position="203"/>
        <end position="227"/>
    </location>
</feature>
<comment type="caution">
    <text evidence="3">The sequence shown here is derived from an EMBL/GenBank/DDBJ whole genome shotgun (WGS) entry which is preliminary data.</text>
</comment>
<feature type="transmembrane region" description="Helical" evidence="2">
    <location>
        <begin position="147"/>
        <end position="164"/>
    </location>
</feature>
<feature type="compositionally biased region" description="Polar residues" evidence="1">
    <location>
        <begin position="461"/>
        <end position="470"/>
    </location>
</feature>
<feature type="transmembrane region" description="Helical" evidence="2">
    <location>
        <begin position="170"/>
        <end position="191"/>
    </location>
</feature>
<feature type="compositionally biased region" description="Basic and acidic residues" evidence="1">
    <location>
        <begin position="833"/>
        <end position="844"/>
    </location>
</feature>
<name>A0ABQ7GM44_DUNSA</name>
<gene>
    <name evidence="3" type="ORF">DUNSADRAFT_7012</name>
</gene>
<evidence type="ECO:0000313" key="4">
    <source>
        <dbReference type="Proteomes" id="UP000815325"/>
    </source>
</evidence>
<sequence>MRQIVIHVPEDRSFEVMECLQEVCGLRNVTKNTEDGIVQLTALADSHSSGYVMYQLDKIGCGVAYGKIVLIPVSVVKPLPRGNAPVVDKANTWYKQLASAKAAPLGALFPSTSKQADQQELRSKFSRLAVEEIYSVVDAGCAMTADYFSYIFVGSMIAAVGLATNNSVMIVASMLVSPLMGPILGFTYGTAIWDVVLIRRGVLAELAGVSMTVLIGFVAGLIISGWGEVPSKYDWPTDEMTSRGDKASLLVGVFFAVPSGVGVALSATQGGVNSLVGVAIAASLLPPVVNVGMCLAYALVGDDHVHNASMYFELAGISLSLFMLNIGIIYVVCLCVFRFKKISPVRRQLSRYQDLPPLKVEDPNLAISSDGGIGSDLAGHTQVAMAPSAGAPLGFESNPHAGATLELRSNPKPHPASKLQAHPCAAAPDAKVDGQPNSSILSHTLAHDKRTDPCDPLSIPMGSTSSSSCASEPDIDGDVDRSSSARLLEHVQGQGKGSGGGKGASEMSCACAQDPPLAAWLEGRQGMAGPVMTGGLEPLQSAKDSAGRDAPEAAKLMALAMHNGQDPLGGMGEGGMHETGLLGPLVQGPSGTREAHEGGATPEPQSRQVPEMLGDQVLALASDLVQAKPQQQQQQQQPQQLEAIRQYHQQLSHSLSNEWTLDDSTVKAWAHEVASCPKSLSTSQRVHSSGQLELRPEQEAQLHARWNRLVEDHFGVKLEDVSEGKEEAHEEDDQETEGSTRDRPSFENKLQGFLHNLGKMVPHSESSGHASDGVQSSEESCRHLSCVQSANVSAGRSNVPGEQGSGESFGSQAAFAHKGCLLSRQSVLSNPEDGGREACKEKPGRKAGWARSERDSSGTRAPSGAGGGSGREDLGGHTRCDVQVGDAGAGAGAEAPTAVAFSRASSGAWLRPANEGRITRTPGEAWSLVRQAVCTSKAAVDDNSNNESSQAEHHLH</sequence>
<feature type="transmembrane region" description="Helical" evidence="2">
    <location>
        <begin position="247"/>
        <end position="268"/>
    </location>
</feature>
<keyword evidence="2" id="KW-0472">Membrane</keyword>
<evidence type="ECO:0000313" key="3">
    <source>
        <dbReference type="EMBL" id="KAF5835684.1"/>
    </source>
</evidence>
<dbReference type="EMBL" id="MU069693">
    <property type="protein sequence ID" value="KAF5835684.1"/>
    <property type="molecule type" value="Genomic_DNA"/>
</dbReference>
<accession>A0ABQ7GM44</accession>
<protein>
    <recommendedName>
        <fullName evidence="5">DUF389 domain-containing protein</fullName>
    </recommendedName>
</protein>
<keyword evidence="2" id="KW-1133">Transmembrane helix</keyword>
<keyword evidence="2" id="KW-0812">Transmembrane</keyword>
<feature type="region of interest" description="Disordered" evidence="1">
    <location>
        <begin position="388"/>
        <end position="480"/>
    </location>
</feature>
<feature type="transmembrane region" description="Helical" evidence="2">
    <location>
        <begin position="275"/>
        <end position="299"/>
    </location>
</feature>
<evidence type="ECO:0000256" key="1">
    <source>
        <dbReference type="SAM" id="MobiDB-lite"/>
    </source>
</evidence>
<dbReference type="PANTHER" id="PTHR20992:SF9">
    <property type="entry name" value="AT15442P-RELATED"/>
    <property type="match status" value="1"/>
</dbReference>
<dbReference type="InterPro" id="IPR005240">
    <property type="entry name" value="DUF389"/>
</dbReference>
<feature type="region of interest" description="Disordered" evidence="1">
    <location>
        <begin position="718"/>
        <end position="746"/>
    </location>
</feature>
<evidence type="ECO:0000256" key="2">
    <source>
        <dbReference type="SAM" id="Phobius"/>
    </source>
</evidence>
<organism evidence="3 4">
    <name type="scientific">Dunaliella salina</name>
    <name type="common">Green alga</name>
    <name type="synonym">Protococcus salinus</name>
    <dbReference type="NCBI Taxonomy" id="3046"/>
    <lineage>
        <taxon>Eukaryota</taxon>
        <taxon>Viridiplantae</taxon>
        <taxon>Chlorophyta</taxon>
        <taxon>core chlorophytes</taxon>
        <taxon>Chlorophyceae</taxon>
        <taxon>CS clade</taxon>
        <taxon>Chlamydomonadales</taxon>
        <taxon>Dunaliellaceae</taxon>
        <taxon>Dunaliella</taxon>
    </lineage>
</organism>
<feature type="region of interest" description="Disordered" evidence="1">
    <location>
        <begin position="827"/>
        <end position="924"/>
    </location>
</feature>
<feature type="transmembrane region" description="Helical" evidence="2">
    <location>
        <begin position="311"/>
        <end position="337"/>
    </location>
</feature>
<reference evidence="3" key="1">
    <citation type="submission" date="2017-08" db="EMBL/GenBank/DDBJ databases">
        <authorList>
            <person name="Polle J.E."/>
            <person name="Barry K."/>
            <person name="Cushman J."/>
            <person name="Schmutz J."/>
            <person name="Tran D."/>
            <person name="Hathwaick L.T."/>
            <person name="Yim W.C."/>
            <person name="Jenkins J."/>
            <person name="Mckie-Krisberg Z.M."/>
            <person name="Prochnik S."/>
            <person name="Lindquist E."/>
            <person name="Dockter R.B."/>
            <person name="Adam C."/>
            <person name="Molina H."/>
            <person name="Bunkerborg J."/>
            <person name="Jin E."/>
            <person name="Buchheim M."/>
            <person name="Magnuson J."/>
        </authorList>
    </citation>
    <scope>NUCLEOTIDE SEQUENCE</scope>
    <source>
        <strain evidence="3">CCAP 19/18</strain>
    </source>
</reference>
<feature type="region of interest" description="Disordered" evidence="1">
    <location>
        <begin position="588"/>
        <end position="608"/>
    </location>
</feature>
<feature type="compositionally biased region" description="Basic and acidic residues" evidence="1">
    <location>
        <begin position="718"/>
        <end position="728"/>
    </location>
</feature>
<dbReference type="PANTHER" id="PTHR20992">
    <property type="entry name" value="AT15442P-RELATED"/>
    <property type="match status" value="1"/>
</dbReference>
<dbReference type="Proteomes" id="UP000815325">
    <property type="component" value="Unassembled WGS sequence"/>
</dbReference>
<keyword evidence="4" id="KW-1185">Reference proteome</keyword>
<evidence type="ECO:0008006" key="5">
    <source>
        <dbReference type="Google" id="ProtNLM"/>
    </source>
</evidence>
<proteinExistence type="predicted"/>
<feature type="compositionally biased region" description="Basic and acidic residues" evidence="1">
    <location>
        <begin position="870"/>
        <end position="880"/>
    </location>
</feature>
<dbReference type="Pfam" id="PF04087">
    <property type="entry name" value="DUF389"/>
    <property type="match status" value="1"/>
</dbReference>